<accession>A0ABV6NQI9</accession>
<reference evidence="2 3" key="1">
    <citation type="submission" date="2024-09" db="EMBL/GenBank/DDBJ databases">
        <authorList>
            <person name="Sun Q."/>
            <person name="Mori K."/>
        </authorList>
    </citation>
    <scope>NUCLEOTIDE SEQUENCE [LARGE SCALE GENOMIC DNA]</scope>
    <source>
        <strain evidence="2 3">TBRC 2205</strain>
    </source>
</reference>
<comment type="caution">
    <text evidence="2">The sequence shown here is derived from an EMBL/GenBank/DDBJ whole genome shotgun (WGS) entry which is preliminary data.</text>
</comment>
<keyword evidence="3" id="KW-1185">Reference proteome</keyword>
<feature type="compositionally biased region" description="Pro residues" evidence="1">
    <location>
        <begin position="83"/>
        <end position="97"/>
    </location>
</feature>
<organism evidence="2 3">
    <name type="scientific">Plantactinospora siamensis</name>
    <dbReference type="NCBI Taxonomy" id="555372"/>
    <lineage>
        <taxon>Bacteria</taxon>
        <taxon>Bacillati</taxon>
        <taxon>Actinomycetota</taxon>
        <taxon>Actinomycetes</taxon>
        <taxon>Micromonosporales</taxon>
        <taxon>Micromonosporaceae</taxon>
        <taxon>Plantactinospora</taxon>
    </lineage>
</organism>
<sequence>MLRPSPVPGRPATAPVGTALAGMVLLIGAGPLGGCGAPPQPRATPGGSPAPSAAPTGVPSATGVPTGPTGAAPSLPGATVPPGGLPPTAGVPPPLPGGLPTLPGGVPPAPNPAPTARACGGRPSGAEVLAAVRRAGVVPAGLHATVATGPLCATDWQFTQFDVPGSDPLLVVTRRRGGGLTVVTAGSDVCSVDVSAAAPPAIQALACDAGQGGAA</sequence>
<feature type="region of interest" description="Disordered" evidence="1">
    <location>
        <begin position="36"/>
        <end position="122"/>
    </location>
</feature>
<evidence type="ECO:0000256" key="1">
    <source>
        <dbReference type="SAM" id="MobiDB-lite"/>
    </source>
</evidence>
<name>A0ABV6NQI9_9ACTN</name>
<dbReference type="Proteomes" id="UP001589894">
    <property type="component" value="Unassembled WGS sequence"/>
</dbReference>
<dbReference type="EMBL" id="JBHLUE010000002">
    <property type="protein sequence ID" value="MFC0563041.1"/>
    <property type="molecule type" value="Genomic_DNA"/>
</dbReference>
<dbReference type="RefSeq" id="WP_377335215.1">
    <property type="nucleotide sequence ID" value="NZ_JBHLUE010000002.1"/>
</dbReference>
<proteinExistence type="predicted"/>
<protein>
    <submittedName>
        <fullName evidence="2">Uncharacterized protein</fullName>
    </submittedName>
</protein>
<gene>
    <name evidence="2" type="ORF">ACFFHU_02490</name>
</gene>
<evidence type="ECO:0000313" key="3">
    <source>
        <dbReference type="Proteomes" id="UP001589894"/>
    </source>
</evidence>
<feature type="compositionally biased region" description="Low complexity" evidence="1">
    <location>
        <begin position="43"/>
        <end position="62"/>
    </location>
</feature>
<evidence type="ECO:0000313" key="2">
    <source>
        <dbReference type="EMBL" id="MFC0563041.1"/>
    </source>
</evidence>